<keyword evidence="7" id="KW-0408">Iron</keyword>
<keyword evidence="6" id="KW-0663">Pyridoxal phosphate</keyword>
<keyword evidence="4" id="KW-0808">Transferase</keyword>
<evidence type="ECO:0000259" key="11">
    <source>
        <dbReference type="Pfam" id="PF00266"/>
    </source>
</evidence>
<comment type="cofactor">
    <cofactor evidence="1 10">
        <name>pyridoxal 5'-phosphate</name>
        <dbReference type="ChEBI" id="CHEBI:597326"/>
    </cofactor>
</comment>
<dbReference type="EC" id="2.8.1.7" evidence="3"/>
<evidence type="ECO:0000256" key="5">
    <source>
        <dbReference type="ARBA" id="ARBA00022723"/>
    </source>
</evidence>
<evidence type="ECO:0000313" key="14">
    <source>
        <dbReference type="Proteomes" id="UP000248724"/>
    </source>
</evidence>
<dbReference type="GO" id="GO:0046872">
    <property type="term" value="F:metal ion binding"/>
    <property type="evidence" value="ECO:0007669"/>
    <property type="project" value="UniProtKB-KW"/>
</dbReference>
<evidence type="ECO:0000256" key="10">
    <source>
        <dbReference type="RuleBase" id="RU004504"/>
    </source>
</evidence>
<evidence type="ECO:0000313" key="13">
    <source>
        <dbReference type="EMBL" id="PZR77619.1"/>
    </source>
</evidence>
<evidence type="ECO:0000256" key="6">
    <source>
        <dbReference type="ARBA" id="ARBA00022898"/>
    </source>
</evidence>
<evidence type="ECO:0000313" key="12">
    <source>
        <dbReference type="EMBL" id="MBJ7594537.1"/>
    </source>
</evidence>
<reference evidence="12 15" key="3">
    <citation type="submission" date="2020-10" db="EMBL/GenBank/DDBJ databases">
        <title>Ca. Dormibacterota MAGs.</title>
        <authorList>
            <person name="Montgomery K."/>
        </authorList>
    </citation>
    <scope>NUCLEOTIDE SEQUENCE [LARGE SCALE GENOMIC DNA]</scope>
    <source>
        <strain evidence="12">SC8812_S17_18</strain>
    </source>
</reference>
<dbReference type="PROSITE" id="PS00595">
    <property type="entry name" value="AA_TRANSFER_CLASS_5"/>
    <property type="match status" value="1"/>
</dbReference>
<name>A0A2W5YXE5_9BACT</name>
<gene>
    <name evidence="13" type="ORF">DLM65_15370</name>
    <name evidence="12" type="ORF">JF886_06675</name>
</gene>
<dbReference type="GO" id="GO:0051536">
    <property type="term" value="F:iron-sulfur cluster binding"/>
    <property type="evidence" value="ECO:0007669"/>
    <property type="project" value="UniProtKB-KW"/>
</dbReference>
<accession>A0A2W5YXE5</accession>
<comment type="catalytic activity">
    <reaction evidence="9">
        <text>(sulfur carrier)-H + L-cysteine = (sulfur carrier)-SH + L-alanine</text>
        <dbReference type="Rhea" id="RHEA:43892"/>
        <dbReference type="Rhea" id="RHEA-COMP:14737"/>
        <dbReference type="Rhea" id="RHEA-COMP:14739"/>
        <dbReference type="ChEBI" id="CHEBI:29917"/>
        <dbReference type="ChEBI" id="CHEBI:35235"/>
        <dbReference type="ChEBI" id="CHEBI:57972"/>
        <dbReference type="ChEBI" id="CHEBI:64428"/>
        <dbReference type="EC" id="2.8.1.7"/>
    </reaction>
</comment>
<accession>A0A934JT57</accession>
<reference evidence="13 14" key="1">
    <citation type="journal article" date="2017" name="Nature">
        <title>Atmospheric trace gases support primary production in Antarctic desert surface soil.</title>
        <authorList>
            <person name="Ji M."/>
            <person name="Greening C."/>
            <person name="Vanwonterghem I."/>
            <person name="Carere C.R."/>
            <person name="Bay S.K."/>
            <person name="Steen J.A."/>
            <person name="Montgomery K."/>
            <person name="Lines T."/>
            <person name="Beardall J."/>
            <person name="van Dorst J."/>
            <person name="Snape I."/>
            <person name="Stott M.B."/>
            <person name="Hugenholtz P."/>
            <person name="Ferrari B.C."/>
        </authorList>
    </citation>
    <scope>NUCLEOTIDE SEQUENCE [LARGE SCALE GENOMIC DNA]</scope>
    <source>
        <strain evidence="13">RRmetagenome_bin12</strain>
    </source>
</reference>
<organism evidence="13 14">
    <name type="scientific">Candidatus Aeolococcus gillhamiae</name>
    <dbReference type="NCBI Taxonomy" id="3127015"/>
    <lineage>
        <taxon>Bacteria</taxon>
        <taxon>Bacillati</taxon>
        <taxon>Candidatus Dormiibacterota</taxon>
        <taxon>Candidatus Dormibacteria</taxon>
        <taxon>Candidatus Aeolococcales</taxon>
        <taxon>Candidatus Aeolococcaceae</taxon>
        <taxon>Candidatus Aeolococcus</taxon>
    </lineage>
</organism>
<dbReference type="InterPro" id="IPR015421">
    <property type="entry name" value="PyrdxlP-dep_Trfase_major"/>
</dbReference>
<evidence type="ECO:0000256" key="2">
    <source>
        <dbReference type="ARBA" id="ARBA00006490"/>
    </source>
</evidence>
<evidence type="ECO:0000313" key="15">
    <source>
        <dbReference type="Proteomes" id="UP000606991"/>
    </source>
</evidence>
<dbReference type="PANTHER" id="PTHR11601:SF34">
    <property type="entry name" value="CYSTEINE DESULFURASE"/>
    <property type="match status" value="1"/>
</dbReference>
<dbReference type="InterPro" id="IPR015424">
    <property type="entry name" value="PyrdxlP-dep_Trfase"/>
</dbReference>
<dbReference type="InterPro" id="IPR020578">
    <property type="entry name" value="Aminotrans_V_PyrdxlP_BS"/>
</dbReference>
<dbReference type="EMBL" id="JAEKNS010000074">
    <property type="protein sequence ID" value="MBJ7594537.1"/>
    <property type="molecule type" value="Genomic_DNA"/>
</dbReference>
<reference evidence="13" key="2">
    <citation type="submission" date="2018-05" db="EMBL/GenBank/DDBJ databases">
        <authorList>
            <person name="Ferrari B."/>
        </authorList>
    </citation>
    <scope>NUCLEOTIDE SEQUENCE</scope>
    <source>
        <strain evidence="13">RRmetagenome_bin12</strain>
    </source>
</reference>
<evidence type="ECO:0000256" key="7">
    <source>
        <dbReference type="ARBA" id="ARBA00023004"/>
    </source>
</evidence>
<dbReference type="PANTHER" id="PTHR11601">
    <property type="entry name" value="CYSTEINE DESULFURYLASE FAMILY MEMBER"/>
    <property type="match status" value="1"/>
</dbReference>
<dbReference type="InterPro" id="IPR000192">
    <property type="entry name" value="Aminotrans_V_dom"/>
</dbReference>
<dbReference type="SUPFAM" id="SSF53383">
    <property type="entry name" value="PLP-dependent transferases"/>
    <property type="match status" value="1"/>
</dbReference>
<dbReference type="GO" id="GO:0031071">
    <property type="term" value="F:cysteine desulfurase activity"/>
    <property type="evidence" value="ECO:0007669"/>
    <property type="project" value="UniProtKB-EC"/>
</dbReference>
<evidence type="ECO:0000256" key="8">
    <source>
        <dbReference type="ARBA" id="ARBA00023014"/>
    </source>
</evidence>
<dbReference type="PIRSF" id="PIRSF005572">
    <property type="entry name" value="NifS"/>
    <property type="match status" value="1"/>
</dbReference>
<comment type="caution">
    <text evidence="13">The sequence shown here is derived from an EMBL/GenBank/DDBJ whole genome shotgun (WGS) entry which is preliminary data.</text>
</comment>
<feature type="domain" description="Aminotransferase class V" evidence="11">
    <location>
        <begin position="7"/>
        <end position="369"/>
    </location>
</feature>
<keyword evidence="5" id="KW-0479">Metal-binding</keyword>
<dbReference type="Pfam" id="PF00266">
    <property type="entry name" value="Aminotran_5"/>
    <property type="match status" value="1"/>
</dbReference>
<dbReference type="Gene3D" id="3.90.1150.10">
    <property type="entry name" value="Aspartate Aminotransferase, domain 1"/>
    <property type="match status" value="1"/>
</dbReference>
<sequence>MIAPHRIYLDHAATTPLAPEVVEAMLPFLVEHWGNPSSPHGRGRNARSAVDGARDRLATVLGCMPRELTFTSGGTEADNLAVRGVLQRWGAERGRHLVVSAIEHEAVLTTVAQLGERGEAGVTVVPCEADGCVDPERIAAAVRDDTVLVSLMLANNEVGAVQDVHVAAGLARARNPRVLVHSDAVQALGKVPIDLAALDVDLLSVSAHKCYGPKGSGALYARWGTHLTAQLDGGGQERGRRSGTENVAAIAGFACAAELVERERPEQAVRQAALRDGLETAVLEGAPHTRVAARSAVRLPNLSALLVDGASADSLVAALDVAGVEVSSGSACSSGAAQPSHVMVAMGEDPRATALIRLSLGRDTSADEMREAAERIITAVGVALAPRSAPAATFPRR</sequence>
<protein>
    <recommendedName>
        <fullName evidence="3">cysteine desulfurase</fullName>
        <ecNumber evidence="3">2.8.1.7</ecNumber>
    </recommendedName>
</protein>
<dbReference type="AlphaFoldDB" id="A0A2W5YXE5"/>
<dbReference type="Gene3D" id="1.10.260.50">
    <property type="match status" value="1"/>
</dbReference>
<evidence type="ECO:0000256" key="4">
    <source>
        <dbReference type="ARBA" id="ARBA00022679"/>
    </source>
</evidence>
<evidence type="ECO:0000256" key="1">
    <source>
        <dbReference type="ARBA" id="ARBA00001933"/>
    </source>
</evidence>
<comment type="similarity">
    <text evidence="2">Belongs to the class-V pyridoxal-phosphate-dependent aminotransferase family. NifS/IscS subfamily.</text>
</comment>
<dbReference type="EMBL" id="QHBU01000292">
    <property type="protein sequence ID" value="PZR77619.1"/>
    <property type="molecule type" value="Genomic_DNA"/>
</dbReference>
<dbReference type="InterPro" id="IPR016454">
    <property type="entry name" value="Cysteine_dSase"/>
</dbReference>
<proteinExistence type="inferred from homology"/>
<dbReference type="InterPro" id="IPR015422">
    <property type="entry name" value="PyrdxlP-dep_Trfase_small"/>
</dbReference>
<dbReference type="Proteomes" id="UP000248724">
    <property type="component" value="Unassembled WGS sequence"/>
</dbReference>
<keyword evidence="8" id="KW-0411">Iron-sulfur</keyword>
<evidence type="ECO:0000256" key="3">
    <source>
        <dbReference type="ARBA" id="ARBA00012239"/>
    </source>
</evidence>
<evidence type="ECO:0000256" key="9">
    <source>
        <dbReference type="ARBA" id="ARBA00050776"/>
    </source>
</evidence>
<dbReference type="Gene3D" id="3.40.640.10">
    <property type="entry name" value="Type I PLP-dependent aspartate aminotransferase-like (Major domain)"/>
    <property type="match status" value="1"/>
</dbReference>
<dbReference type="Proteomes" id="UP000606991">
    <property type="component" value="Unassembled WGS sequence"/>
</dbReference>